<accession>A0ABV7KTF8</accession>
<organism evidence="5 6">
    <name type="scientific">Marinibaculum pumilum</name>
    <dbReference type="NCBI Taxonomy" id="1766165"/>
    <lineage>
        <taxon>Bacteria</taxon>
        <taxon>Pseudomonadati</taxon>
        <taxon>Pseudomonadota</taxon>
        <taxon>Alphaproteobacteria</taxon>
        <taxon>Rhodospirillales</taxon>
        <taxon>Rhodospirillaceae</taxon>
        <taxon>Marinibaculum</taxon>
    </lineage>
</organism>
<dbReference type="Gene3D" id="3.60.110.10">
    <property type="entry name" value="Carbon-nitrogen hydrolase"/>
    <property type="match status" value="1"/>
</dbReference>
<name>A0ABV7KTF8_9PROT</name>
<dbReference type="SUPFAM" id="SSF56317">
    <property type="entry name" value="Carbon-nitrogen hydrolase"/>
    <property type="match status" value="1"/>
</dbReference>
<protein>
    <submittedName>
        <fullName evidence="5">Carbon-nitrogen hydrolase family protein</fullName>
    </submittedName>
</protein>
<dbReference type="PANTHER" id="PTHR23088">
    <property type="entry name" value="NITRILASE-RELATED"/>
    <property type="match status" value="1"/>
</dbReference>
<dbReference type="CDD" id="cd07572">
    <property type="entry name" value="nit"/>
    <property type="match status" value="1"/>
</dbReference>
<keyword evidence="2 5" id="KW-0378">Hydrolase</keyword>
<dbReference type="InterPro" id="IPR001110">
    <property type="entry name" value="UPF0012_CS"/>
</dbReference>
<dbReference type="PANTHER" id="PTHR23088:SF27">
    <property type="entry name" value="DEAMINATED GLUTATHIONE AMIDASE"/>
    <property type="match status" value="1"/>
</dbReference>
<gene>
    <name evidence="5" type="ORF">ACFOGJ_00170</name>
</gene>
<dbReference type="Pfam" id="PF00795">
    <property type="entry name" value="CN_hydrolase"/>
    <property type="match status" value="1"/>
</dbReference>
<dbReference type="RefSeq" id="WP_379897348.1">
    <property type="nucleotide sequence ID" value="NZ_JBHRTR010000002.1"/>
</dbReference>
<comment type="caution">
    <text evidence="5">The sequence shown here is derived from an EMBL/GenBank/DDBJ whole genome shotgun (WGS) entry which is preliminary data.</text>
</comment>
<evidence type="ECO:0000256" key="1">
    <source>
        <dbReference type="ARBA" id="ARBA00010613"/>
    </source>
</evidence>
<keyword evidence="6" id="KW-1185">Reference proteome</keyword>
<reference evidence="6" key="1">
    <citation type="journal article" date="2019" name="Int. J. Syst. Evol. Microbiol.">
        <title>The Global Catalogue of Microorganisms (GCM) 10K type strain sequencing project: providing services to taxonomists for standard genome sequencing and annotation.</title>
        <authorList>
            <consortium name="The Broad Institute Genomics Platform"/>
            <consortium name="The Broad Institute Genome Sequencing Center for Infectious Disease"/>
            <person name="Wu L."/>
            <person name="Ma J."/>
        </authorList>
    </citation>
    <scope>NUCLEOTIDE SEQUENCE [LARGE SCALE GENOMIC DNA]</scope>
    <source>
        <strain evidence="6">KCTC 42964</strain>
    </source>
</reference>
<feature type="region of interest" description="Disordered" evidence="3">
    <location>
        <begin position="262"/>
        <end position="286"/>
    </location>
</feature>
<feature type="domain" description="CN hydrolase" evidence="4">
    <location>
        <begin position="5"/>
        <end position="253"/>
    </location>
</feature>
<proteinExistence type="inferred from homology"/>
<dbReference type="EMBL" id="JBHRTR010000002">
    <property type="protein sequence ID" value="MFC3225623.1"/>
    <property type="molecule type" value="Genomic_DNA"/>
</dbReference>
<evidence type="ECO:0000313" key="6">
    <source>
        <dbReference type="Proteomes" id="UP001595528"/>
    </source>
</evidence>
<evidence type="ECO:0000256" key="3">
    <source>
        <dbReference type="SAM" id="MobiDB-lite"/>
    </source>
</evidence>
<dbReference type="InterPro" id="IPR045254">
    <property type="entry name" value="Nit1/2_C-N_Hydrolase"/>
</dbReference>
<dbReference type="InterPro" id="IPR036526">
    <property type="entry name" value="C-N_Hydrolase_sf"/>
</dbReference>
<evidence type="ECO:0000259" key="4">
    <source>
        <dbReference type="PROSITE" id="PS50263"/>
    </source>
</evidence>
<comment type="similarity">
    <text evidence="1">Belongs to the carbon-nitrogen hydrolase superfamily. NIT1/NIT2 family.</text>
</comment>
<evidence type="ECO:0000313" key="5">
    <source>
        <dbReference type="EMBL" id="MFC3225623.1"/>
    </source>
</evidence>
<dbReference type="GO" id="GO:0016787">
    <property type="term" value="F:hydrolase activity"/>
    <property type="evidence" value="ECO:0007669"/>
    <property type="project" value="UniProtKB-KW"/>
</dbReference>
<dbReference type="Proteomes" id="UP001595528">
    <property type="component" value="Unassembled WGS sequence"/>
</dbReference>
<evidence type="ECO:0000256" key="2">
    <source>
        <dbReference type="ARBA" id="ARBA00022801"/>
    </source>
</evidence>
<dbReference type="InterPro" id="IPR003010">
    <property type="entry name" value="C-N_Hydrolase"/>
</dbReference>
<sequence>MSEELTVGCVQMTAVDDAGANADQARRLIHEAADAGATLVLTPENTGFMTTGRRQVLAAGLPEDGHPVLQALTGLARERGIWLVIGSLWIRDAAEERNHNRSFLVDPEGRIAARYDKIHMFDVTVSDTESYRESRNFAPGDRAVVHDAPFGRIGLTICYDLRFPHLYRALGQAGARLITVPAAFTRPTGAAHWDVLLRARAIETGAFILAPAQTGEHPGGRETYGHSAIVAPWGEIVAQAGTEPCALVATLDLAKVEKARGRVPTWQTEQDFAPPPPSPAQGQAAE</sequence>
<dbReference type="PROSITE" id="PS50263">
    <property type="entry name" value="CN_HYDROLASE"/>
    <property type="match status" value="1"/>
</dbReference>
<dbReference type="PROSITE" id="PS01227">
    <property type="entry name" value="UPF0012"/>
    <property type="match status" value="1"/>
</dbReference>